<keyword evidence="4" id="KW-1185">Reference proteome</keyword>
<comment type="caution">
    <text evidence="1">The sequence shown here is derived from an EMBL/GenBank/DDBJ whole genome shotgun (WGS) entry which is preliminary data.</text>
</comment>
<dbReference type="Proteomes" id="UP000192652">
    <property type="component" value="Unassembled WGS sequence"/>
</dbReference>
<evidence type="ECO:0000313" key="3">
    <source>
        <dbReference type="Proteomes" id="UP000186143"/>
    </source>
</evidence>
<dbReference type="InterPro" id="IPR006279">
    <property type="entry name" value="SoxD"/>
</dbReference>
<reference evidence="2" key="2">
    <citation type="submission" date="2016-12" db="EMBL/GenBank/DDBJ databases">
        <authorList>
            <person name="Zhang X."/>
            <person name="Zhao J."/>
        </authorList>
    </citation>
    <scope>NUCLEOTIDE SEQUENCE</scope>
    <source>
        <strain evidence="2">RD15</strain>
    </source>
</reference>
<dbReference type="Proteomes" id="UP000186143">
    <property type="component" value="Unassembled WGS sequence"/>
</dbReference>
<evidence type="ECO:0000313" key="1">
    <source>
        <dbReference type="EMBL" id="OLP52511.1"/>
    </source>
</evidence>
<dbReference type="InterPro" id="IPR038561">
    <property type="entry name" value="SoxD_sf"/>
</dbReference>
<dbReference type="GO" id="GO:0046653">
    <property type="term" value="P:tetrahydrofolate metabolic process"/>
    <property type="evidence" value="ECO:0007669"/>
    <property type="project" value="InterPro"/>
</dbReference>
<accession>A0A1Q9AC95</accession>
<reference evidence="1 3" key="1">
    <citation type="submission" date="2016-09" db="EMBL/GenBank/DDBJ databases">
        <title>Rhizobium sp. nov., a novel species isolated from the rice rhizosphere.</title>
        <authorList>
            <person name="Zhao J."/>
            <person name="Zhang X."/>
        </authorList>
    </citation>
    <scope>NUCLEOTIDE SEQUENCE [LARGE SCALE GENOMIC DNA]</scope>
    <source>
        <strain evidence="1 3">MH17</strain>
    </source>
</reference>
<dbReference type="Pfam" id="PF04267">
    <property type="entry name" value="SoxD"/>
    <property type="match status" value="1"/>
</dbReference>
<dbReference type="EMBL" id="MSPX01000022">
    <property type="protein sequence ID" value="OQP84268.1"/>
    <property type="molecule type" value="Genomic_DNA"/>
</dbReference>
<dbReference type="AlphaFoldDB" id="A0A1Q9AC95"/>
<organism evidence="1 3">
    <name type="scientific">Xaviernesmea rhizosphaerae</name>
    <dbReference type="NCBI Taxonomy" id="1672749"/>
    <lineage>
        <taxon>Bacteria</taxon>
        <taxon>Pseudomonadati</taxon>
        <taxon>Pseudomonadota</taxon>
        <taxon>Alphaproteobacteria</taxon>
        <taxon>Hyphomicrobiales</taxon>
        <taxon>Rhizobiaceae</taxon>
        <taxon>Rhizobium/Agrobacterium group</taxon>
        <taxon>Xaviernesmea</taxon>
    </lineage>
</organism>
<dbReference type="GO" id="GO:0008115">
    <property type="term" value="F:sarcosine oxidase activity"/>
    <property type="evidence" value="ECO:0007669"/>
    <property type="project" value="InterPro"/>
</dbReference>
<evidence type="ECO:0000313" key="2">
    <source>
        <dbReference type="EMBL" id="OQP84268.1"/>
    </source>
</evidence>
<dbReference type="OrthoDB" id="5420070at2"/>
<dbReference type="STRING" id="1672749.BJF92_02760"/>
<proteinExistence type="predicted"/>
<dbReference type="RefSeq" id="WP_075637334.1">
    <property type="nucleotide sequence ID" value="NZ_MKIO01000048.1"/>
</dbReference>
<reference evidence="2 4" key="3">
    <citation type="journal article" date="2017" name="Antonie Van Leeuwenhoek">
        <title>Rhizobium rhizosphaerae sp. nov., a novel species isolated from rice rhizosphere.</title>
        <authorList>
            <person name="Zhao J.J."/>
            <person name="Zhang J."/>
            <person name="Zhang R.J."/>
            <person name="Zhang C.W."/>
            <person name="Yin H.Q."/>
            <person name="Zhang X.X."/>
        </authorList>
    </citation>
    <scope>NUCLEOTIDE SEQUENCE [LARGE SCALE GENOMIC DNA]</scope>
    <source>
        <strain evidence="2 4">RD15</strain>
    </source>
</reference>
<dbReference type="Gene3D" id="3.30.2270.10">
    <property type="entry name" value="Folate-binding superfamily"/>
    <property type="match status" value="1"/>
</dbReference>
<sequence>MASLISCPHCGPRPKEEFAVRGDATLLRPAPEASDEAWHAYVYLRANPRGVHVEHWQHVGGCRRFLVVERNTLTHDVLSVADAAEVAQGGAA</sequence>
<name>A0A1Q9AC95_9HYPH</name>
<evidence type="ECO:0000313" key="4">
    <source>
        <dbReference type="Proteomes" id="UP000192652"/>
    </source>
</evidence>
<dbReference type="EMBL" id="MKIO01000048">
    <property type="protein sequence ID" value="OLP52511.1"/>
    <property type="molecule type" value="Genomic_DNA"/>
</dbReference>
<protein>
    <submittedName>
        <fullName evidence="1">Sarcosine oxidase subunit delta</fullName>
    </submittedName>
</protein>
<gene>
    <name evidence="1" type="ORF">BJF92_02760</name>
    <name evidence="2" type="ORF">BTR14_20180</name>
</gene>